<dbReference type="RefSeq" id="WP_204516534.1">
    <property type="nucleotide sequence ID" value="NZ_BAABIN010000009.1"/>
</dbReference>
<feature type="transmembrane region" description="Helical" evidence="1">
    <location>
        <begin position="49"/>
        <end position="69"/>
    </location>
</feature>
<comment type="caution">
    <text evidence="2">The sequence shown here is derived from an EMBL/GenBank/DDBJ whole genome shotgun (WGS) entry which is preliminary data.</text>
</comment>
<feature type="transmembrane region" description="Helical" evidence="1">
    <location>
        <begin position="209"/>
        <end position="227"/>
    </location>
</feature>
<dbReference type="EMBL" id="JAFBEB010000001">
    <property type="protein sequence ID" value="MBM7588809.1"/>
    <property type="molecule type" value="Genomic_DNA"/>
</dbReference>
<dbReference type="Proteomes" id="UP000717624">
    <property type="component" value="Unassembled WGS sequence"/>
</dbReference>
<keyword evidence="1" id="KW-1133">Transmembrane helix</keyword>
<proteinExistence type="predicted"/>
<dbReference type="PANTHER" id="PTHR38457">
    <property type="entry name" value="REGULATOR ABRB-RELATED"/>
    <property type="match status" value="1"/>
</dbReference>
<reference evidence="2" key="1">
    <citation type="submission" date="2021-01" db="EMBL/GenBank/DDBJ databases">
        <title>Genomic Encyclopedia of Type Strains, Phase IV (KMG-IV): sequencing the most valuable type-strain genomes for metagenomic binning, comparative biology and taxonomic classification.</title>
        <authorList>
            <person name="Goeker M."/>
        </authorList>
    </citation>
    <scope>NUCLEOTIDE SEQUENCE</scope>
    <source>
        <strain evidence="2">DSM 25523</strain>
    </source>
</reference>
<evidence type="ECO:0000313" key="3">
    <source>
        <dbReference type="Proteomes" id="UP000717624"/>
    </source>
</evidence>
<feature type="transmembrane region" description="Helical" evidence="1">
    <location>
        <begin position="144"/>
        <end position="162"/>
    </location>
</feature>
<feature type="transmembrane region" description="Helical" evidence="1">
    <location>
        <begin position="265"/>
        <end position="286"/>
    </location>
</feature>
<organism evidence="2 3">
    <name type="scientific">Brevibacillus fulvus</name>
    <dbReference type="NCBI Taxonomy" id="1125967"/>
    <lineage>
        <taxon>Bacteria</taxon>
        <taxon>Bacillati</taxon>
        <taxon>Bacillota</taxon>
        <taxon>Bacilli</taxon>
        <taxon>Bacillales</taxon>
        <taxon>Paenibacillaceae</taxon>
        <taxon>Brevibacillus</taxon>
    </lineage>
</organism>
<dbReference type="InterPro" id="IPR017516">
    <property type="entry name" value="AbrB_dup"/>
</dbReference>
<keyword evidence="1" id="KW-0472">Membrane</keyword>
<dbReference type="PIRSF" id="PIRSF038991">
    <property type="entry name" value="Protein_AbrB"/>
    <property type="match status" value="1"/>
</dbReference>
<feature type="transmembrane region" description="Helical" evidence="1">
    <location>
        <begin position="328"/>
        <end position="346"/>
    </location>
</feature>
<sequence length="365" mass="39228">MKIAETFLVAVVGSVILVWCHVPLAWLLGSMIAVILWQALSKRRLGAPSALRQIASVPLGYMLGASFTLETARQIVSQLPMMFALTVSLIIVSLLLGYFVSKKCGLEVESGIFGSVPGGLSQMVLVAEEFERVDVTAVSFMQTIRLLSVVFIVPFFAVHGLGHADSLHSQSLAGHVTPIHQSAVLTDYGLYGIVAIVGAMLASRIGLPAAVLTGPLLATAVLTIVSGKTAPELPQWIVTLSQIVIGTYIGLKLKVDKLGRLRKIAVYTICSSVLLVFLSLLVGVWLSGLTDVSVATGFLSTAPGGVAEMGLTASLVHADLSMVGSYQVFRIFFIMFAIPPLLKWWLKRREARMIPEKQSKEQQAK</sequence>
<name>A0A938XXL2_9BACL</name>
<dbReference type="InterPro" id="IPR007820">
    <property type="entry name" value="AbrB_fam"/>
</dbReference>
<evidence type="ECO:0000256" key="1">
    <source>
        <dbReference type="SAM" id="Phobius"/>
    </source>
</evidence>
<accession>A0A938XXL2</accession>
<dbReference type="GO" id="GO:0016020">
    <property type="term" value="C:membrane"/>
    <property type="evidence" value="ECO:0007669"/>
    <property type="project" value="InterPro"/>
</dbReference>
<keyword evidence="1" id="KW-0812">Transmembrane</keyword>
<dbReference type="GO" id="GO:0010468">
    <property type="term" value="P:regulation of gene expression"/>
    <property type="evidence" value="ECO:0007669"/>
    <property type="project" value="InterPro"/>
</dbReference>
<keyword evidence="3" id="KW-1185">Reference proteome</keyword>
<feature type="transmembrane region" description="Helical" evidence="1">
    <location>
        <begin position="182"/>
        <end position="202"/>
    </location>
</feature>
<feature type="transmembrane region" description="Helical" evidence="1">
    <location>
        <begin position="81"/>
        <end position="100"/>
    </location>
</feature>
<feature type="transmembrane region" description="Helical" evidence="1">
    <location>
        <begin position="233"/>
        <end position="253"/>
    </location>
</feature>
<dbReference type="AlphaFoldDB" id="A0A938XXL2"/>
<feature type="transmembrane region" description="Helical" evidence="1">
    <location>
        <begin position="6"/>
        <end position="37"/>
    </location>
</feature>
<dbReference type="Pfam" id="PF05145">
    <property type="entry name" value="AbrB"/>
    <property type="match status" value="1"/>
</dbReference>
<dbReference type="PANTHER" id="PTHR38457:SF1">
    <property type="entry name" value="REGULATOR ABRB-RELATED"/>
    <property type="match status" value="1"/>
</dbReference>
<evidence type="ECO:0000313" key="2">
    <source>
        <dbReference type="EMBL" id="MBM7588809.1"/>
    </source>
</evidence>
<gene>
    <name evidence="2" type="ORF">JOD01_000395</name>
</gene>
<dbReference type="NCBIfam" id="TIGR03082">
    <property type="entry name" value="Gneg_AbrB_dup"/>
    <property type="match status" value="2"/>
</dbReference>
<protein>
    <submittedName>
        <fullName evidence="2">Membrane AbrB-like protein</fullName>
    </submittedName>
</protein>